<name>I0FFD2_BORCA</name>
<sequence length="37" mass="4057">MITSRELHAANTDVLKKVHHALTGIIKAAKTEGIERC</sequence>
<proteinExistence type="predicted"/>
<evidence type="ECO:0000313" key="1">
    <source>
        <dbReference type="EMBL" id="AFI32188.1"/>
    </source>
</evidence>
<organism evidence="1 2">
    <name type="scientific">Borrelia crocidurae (strain Achema)</name>
    <dbReference type="NCBI Taxonomy" id="1155096"/>
    <lineage>
        <taxon>Bacteria</taxon>
        <taxon>Pseudomonadati</taxon>
        <taxon>Spirochaetota</taxon>
        <taxon>Spirochaetia</taxon>
        <taxon>Spirochaetales</taxon>
        <taxon>Borreliaceae</taxon>
        <taxon>Borrelia</taxon>
    </lineage>
</organism>
<protein>
    <recommendedName>
        <fullName evidence="3">Variable large protein</fullName>
    </recommendedName>
</protein>
<evidence type="ECO:0008006" key="3">
    <source>
        <dbReference type="Google" id="ProtNLM"/>
    </source>
</evidence>
<reference evidence="2" key="2">
    <citation type="submission" date="2012-03" db="EMBL/GenBank/DDBJ databases">
        <title>Complete genome sequence of Borrelia crocidurae.</title>
        <authorList>
            <person name="Elbir H."/>
            <person name="Gimenez G."/>
            <person name="Robert C."/>
            <person name="Raoult D."/>
            <person name="Drancourt M."/>
        </authorList>
    </citation>
    <scope>NUCLEOTIDE SEQUENCE [LARGE SCALE GENOMIC DNA]</scope>
    <source>
        <strain evidence="2">Achema</strain>
        <plasmid evidence="2">unnamed32</plasmid>
    </source>
</reference>
<dbReference type="EMBL" id="CP003458">
    <property type="protein sequence ID" value="AFI32188.1"/>
    <property type="molecule type" value="Genomic_DNA"/>
</dbReference>
<dbReference type="KEGG" id="bcw:Q7M_1190"/>
<dbReference type="PATRIC" id="fig|1155096.3.peg.1421"/>
<evidence type="ECO:0000313" key="2">
    <source>
        <dbReference type="Proteomes" id="UP000005212"/>
    </source>
</evidence>
<keyword evidence="1" id="KW-0614">Plasmid</keyword>
<gene>
    <name evidence="1" type="ordered locus">Q7M_1190</name>
</gene>
<dbReference type="HOGENOM" id="CLU_3340858_0_0_12"/>
<geneLocation type="plasmid" evidence="2">
    <name>unnamed32</name>
</geneLocation>
<accession>I0FFD2</accession>
<dbReference type="AlphaFoldDB" id="I0FFD2"/>
<dbReference type="Proteomes" id="UP000005212">
    <property type="component" value="Plasmid unnamed32"/>
</dbReference>
<reference evidence="1 2" key="1">
    <citation type="journal article" date="2012" name="J. Bacteriol.">
        <title>Complete Genome Sequence of Borrelia crocidurae.</title>
        <authorList>
            <person name="Elbir H."/>
            <person name="Gimenez G."/>
            <person name="Robert C."/>
            <person name="Bergstrom S."/>
            <person name="Cutler S."/>
            <person name="Raoult D."/>
            <person name="Drancourt M."/>
        </authorList>
    </citation>
    <scope>NUCLEOTIDE SEQUENCE [LARGE SCALE GENOMIC DNA]</scope>
    <source>
        <strain evidence="1 2">Achema</strain>
        <plasmid evidence="2">unnamed32</plasmid>
    </source>
</reference>